<dbReference type="SUPFAM" id="SSF53850">
    <property type="entry name" value="Periplasmic binding protein-like II"/>
    <property type="match status" value="1"/>
</dbReference>
<dbReference type="AlphaFoldDB" id="A0AAW0SH79"/>
<evidence type="ECO:0000256" key="10">
    <source>
        <dbReference type="ARBA" id="ARBA00023180"/>
    </source>
</evidence>
<comment type="subcellular location">
    <subcellularLocation>
        <location evidence="1">Cell membrane</location>
        <topology evidence="1">Multi-pass membrane protein</topology>
    </subcellularLocation>
</comment>
<accession>A0AAW0SH79</accession>
<keyword evidence="11" id="KW-1071">Ligand-gated ion channel</keyword>
<gene>
    <name evidence="15" type="ORF">O3P69_018913</name>
</gene>
<proteinExistence type="inferred from homology"/>
<dbReference type="SMART" id="SM00918">
    <property type="entry name" value="Lig_chan-Glu_bd"/>
    <property type="match status" value="1"/>
</dbReference>
<dbReference type="PANTHER" id="PTHR42643">
    <property type="entry name" value="IONOTROPIC RECEPTOR 20A-RELATED"/>
    <property type="match status" value="1"/>
</dbReference>
<dbReference type="Gene3D" id="1.10.287.70">
    <property type="match status" value="1"/>
</dbReference>
<keyword evidence="16" id="KW-1185">Reference proteome</keyword>
<evidence type="ECO:0000256" key="3">
    <source>
        <dbReference type="ARBA" id="ARBA00022448"/>
    </source>
</evidence>
<evidence type="ECO:0000256" key="8">
    <source>
        <dbReference type="ARBA" id="ARBA00023136"/>
    </source>
</evidence>
<name>A0AAW0SH79_SCYPA</name>
<dbReference type="InterPro" id="IPR001320">
    <property type="entry name" value="Iontro_rcpt_C"/>
</dbReference>
<evidence type="ECO:0000313" key="16">
    <source>
        <dbReference type="Proteomes" id="UP001487740"/>
    </source>
</evidence>
<evidence type="ECO:0000256" key="2">
    <source>
        <dbReference type="ARBA" id="ARBA00008685"/>
    </source>
</evidence>
<keyword evidence="9" id="KW-0675">Receptor</keyword>
<keyword evidence="8 13" id="KW-0472">Membrane</keyword>
<keyword evidence="7" id="KW-0406">Ion transport</keyword>
<comment type="caution">
    <text evidence="15">The sequence shown here is derived from an EMBL/GenBank/DDBJ whole genome shotgun (WGS) entry which is preliminary data.</text>
</comment>
<dbReference type="GO" id="GO:0050906">
    <property type="term" value="P:detection of stimulus involved in sensory perception"/>
    <property type="evidence" value="ECO:0007669"/>
    <property type="project" value="UniProtKB-ARBA"/>
</dbReference>
<evidence type="ECO:0000256" key="13">
    <source>
        <dbReference type="SAM" id="Phobius"/>
    </source>
</evidence>
<dbReference type="EMBL" id="JARAKH010000537">
    <property type="protein sequence ID" value="KAK8374177.1"/>
    <property type="molecule type" value="Genomic_DNA"/>
</dbReference>
<evidence type="ECO:0000256" key="6">
    <source>
        <dbReference type="ARBA" id="ARBA00022989"/>
    </source>
</evidence>
<evidence type="ECO:0000256" key="7">
    <source>
        <dbReference type="ARBA" id="ARBA00023065"/>
    </source>
</evidence>
<keyword evidence="10" id="KW-0325">Glycoprotein</keyword>
<dbReference type="Proteomes" id="UP001487740">
    <property type="component" value="Unassembled WGS sequence"/>
</dbReference>
<evidence type="ECO:0000256" key="11">
    <source>
        <dbReference type="ARBA" id="ARBA00023286"/>
    </source>
</evidence>
<dbReference type="InterPro" id="IPR019594">
    <property type="entry name" value="Glu/Gly-bd"/>
</dbReference>
<evidence type="ECO:0000256" key="4">
    <source>
        <dbReference type="ARBA" id="ARBA00022475"/>
    </source>
</evidence>
<evidence type="ECO:0000313" key="15">
    <source>
        <dbReference type="EMBL" id="KAK8374177.1"/>
    </source>
</evidence>
<keyword evidence="12" id="KW-0407">Ion channel</keyword>
<evidence type="ECO:0000256" key="9">
    <source>
        <dbReference type="ARBA" id="ARBA00023170"/>
    </source>
</evidence>
<evidence type="ECO:0000256" key="1">
    <source>
        <dbReference type="ARBA" id="ARBA00004651"/>
    </source>
</evidence>
<dbReference type="Pfam" id="PF00060">
    <property type="entry name" value="Lig_chan"/>
    <property type="match status" value="1"/>
</dbReference>
<keyword evidence="6 13" id="KW-1133">Transmembrane helix</keyword>
<evidence type="ECO:0000259" key="14">
    <source>
        <dbReference type="SMART" id="SM00918"/>
    </source>
</evidence>
<keyword evidence="5 13" id="KW-0812">Transmembrane</keyword>
<dbReference type="GO" id="GO:0005886">
    <property type="term" value="C:plasma membrane"/>
    <property type="evidence" value="ECO:0007669"/>
    <property type="project" value="UniProtKB-SubCell"/>
</dbReference>
<evidence type="ECO:0000256" key="12">
    <source>
        <dbReference type="ARBA" id="ARBA00023303"/>
    </source>
</evidence>
<comment type="similarity">
    <text evidence="2">Belongs to the glutamate-gated ion channel (TC 1.A.10.1) family.</text>
</comment>
<dbReference type="Pfam" id="PF10613">
    <property type="entry name" value="Lig_chan-Glu_bd"/>
    <property type="match status" value="1"/>
</dbReference>
<feature type="domain" description="Ionotropic glutamate receptor L-glutamate and glycine-binding" evidence="14">
    <location>
        <begin position="17"/>
        <end position="79"/>
    </location>
</feature>
<keyword evidence="3" id="KW-0813">Transport</keyword>
<reference evidence="15 16" key="1">
    <citation type="submission" date="2023-03" db="EMBL/GenBank/DDBJ databases">
        <title>High-quality genome of Scylla paramamosain provides insights in environmental adaptation.</title>
        <authorList>
            <person name="Zhang L."/>
        </authorList>
    </citation>
    <scope>NUCLEOTIDE SEQUENCE [LARGE SCALE GENOMIC DNA]</scope>
    <source>
        <strain evidence="15">LZ_2023a</strain>
        <tissue evidence="15">Muscle</tissue>
    </source>
</reference>
<sequence length="414" mass="46459">MALQGAHLKVAAEVWVPWVMLKESPDGTGLHASGILVDLMKILASRLNFTYSVLRPVDGEWGRFLPNGSATGMIGMNQRQEVDMALGPFSVTYDRSKVVDYARTIHIDSFGIFLPRPRLEKDLAGFTKPFAWQVWVVLGAAIALSMGLSILFNWVGRGWILSRAGEYIADPIWVIKSLLVETIVSMPEMLTGRVLLGAWLVSALIVQSAYQGVLTSMLAVPWVTVPVDSLEDLVSQTRIPYSFESGTHLHNMFQKAESGLFKIVNENGFQVVSLFEERERMKEQRFALICDFFSMKKVMSDDFSKTAKCNYYIAKEPIWINSLSFTFPKKSHVLPLINKWLVRLLESGMVNRWIHEYSFNATACLLPPGKENGITTKVLTMEDLSGIFLILVTGLAMAMVVFALEKLIEMLYVS</sequence>
<dbReference type="GO" id="GO:0015276">
    <property type="term" value="F:ligand-gated monoatomic ion channel activity"/>
    <property type="evidence" value="ECO:0007669"/>
    <property type="project" value="InterPro"/>
</dbReference>
<keyword evidence="4" id="KW-1003">Cell membrane</keyword>
<dbReference type="PANTHER" id="PTHR42643:SF24">
    <property type="entry name" value="IONOTROPIC RECEPTOR 60A"/>
    <property type="match status" value="1"/>
</dbReference>
<evidence type="ECO:0000256" key="5">
    <source>
        <dbReference type="ARBA" id="ARBA00022692"/>
    </source>
</evidence>
<dbReference type="Gene3D" id="3.40.190.10">
    <property type="entry name" value="Periplasmic binding protein-like II"/>
    <property type="match status" value="1"/>
</dbReference>
<feature type="transmembrane region" description="Helical" evidence="13">
    <location>
        <begin position="130"/>
        <end position="155"/>
    </location>
</feature>
<dbReference type="InterPro" id="IPR052192">
    <property type="entry name" value="Insect_Ionotropic_Sensory_Rcpt"/>
</dbReference>
<organism evidence="15 16">
    <name type="scientific">Scylla paramamosain</name>
    <name type="common">Mud crab</name>
    <dbReference type="NCBI Taxonomy" id="85552"/>
    <lineage>
        <taxon>Eukaryota</taxon>
        <taxon>Metazoa</taxon>
        <taxon>Ecdysozoa</taxon>
        <taxon>Arthropoda</taxon>
        <taxon>Crustacea</taxon>
        <taxon>Multicrustacea</taxon>
        <taxon>Malacostraca</taxon>
        <taxon>Eumalacostraca</taxon>
        <taxon>Eucarida</taxon>
        <taxon>Decapoda</taxon>
        <taxon>Pleocyemata</taxon>
        <taxon>Brachyura</taxon>
        <taxon>Eubrachyura</taxon>
        <taxon>Portunoidea</taxon>
        <taxon>Portunidae</taxon>
        <taxon>Portuninae</taxon>
        <taxon>Scylla</taxon>
    </lineage>
</organism>
<protein>
    <recommendedName>
        <fullName evidence="14">Ionotropic glutamate receptor L-glutamate and glycine-binding domain-containing protein</fullName>
    </recommendedName>
</protein>
<feature type="transmembrane region" description="Helical" evidence="13">
    <location>
        <begin position="384"/>
        <end position="404"/>
    </location>
</feature>